<dbReference type="GO" id="GO:0016787">
    <property type="term" value="F:hydrolase activity"/>
    <property type="evidence" value="ECO:0007669"/>
    <property type="project" value="UniProtKB-KW"/>
</dbReference>
<evidence type="ECO:0000256" key="2">
    <source>
        <dbReference type="SAM" id="SignalP"/>
    </source>
</evidence>
<dbReference type="Pfam" id="PF04203">
    <property type="entry name" value="Sortase"/>
    <property type="match status" value="1"/>
</dbReference>
<dbReference type="InterPro" id="IPR023365">
    <property type="entry name" value="Sortase_dom-sf"/>
</dbReference>
<gene>
    <name evidence="3" type="ORF">AVDCRST_MAG52-3075</name>
</gene>
<keyword evidence="2" id="KW-0732">Signal</keyword>
<name>A0A6J4J7M4_9ACTN</name>
<dbReference type="InterPro" id="IPR042001">
    <property type="entry name" value="Sortase_F"/>
</dbReference>
<sequence length="204" mass="21298">MNRRWLALLVLATIAITGCAGADAPAPASAGSAESPAGLKIQQEEPAPSLVLPASAPVRVQVPSIGVDSGLLDLGLQDDGTLEVPPDGTSAGWYVDAPTPGELGPAVIAAHVDWDGQPGVFYRLRDVRPGEEISVLREDGTTAVFVVTGVEQFAKDEFPTQTVYGDIDHAGLRLITCGGSFDSTARSYVDNIVVFAEFDRAVPV</sequence>
<feature type="chain" id="PRO_5027080215" evidence="2">
    <location>
        <begin position="23"/>
        <end position="204"/>
    </location>
</feature>
<dbReference type="CDD" id="cd05829">
    <property type="entry name" value="Sortase_F"/>
    <property type="match status" value="1"/>
</dbReference>
<proteinExistence type="predicted"/>
<dbReference type="NCBIfam" id="NF033748">
    <property type="entry name" value="class_F_sortase"/>
    <property type="match status" value="1"/>
</dbReference>
<dbReference type="InterPro" id="IPR005754">
    <property type="entry name" value="Sortase"/>
</dbReference>
<feature type="signal peptide" evidence="2">
    <location>
        <begin position="1"/>
        <end position="22"/>
    </location>
</feature>
<dbReference type="Gene3D" id="2.40.260.10">
    <property type="entry name" value="Sortase"/>
    <property type="match status" value="1"/>
</dbReference>
<dbReference type="AlphaFoldDB" id="A0A6J4J7M4"/>
<reference evidence="3" key="1">
    <citation type="submission" date="2020-02" db="EMBL/GenBank/DDBJ databases">
        <authorList>
            <person name="Meier V. D."/>
        </authorList>
    </citation>
    <scope>NUCLEOTIDE SEQUENCE</scope>
    <source>
        <strain evidence="3">AVDCRST_MAG52</strain>
    </source>
</reference>
<dbReference type="PROSITE" id="PS51257">
    <property type="entry name" value="PROKAR_LIPOPROTEIN"/>
    <property type="match status" value="1"/>
</dbReference>
<accession>A0A6J4J7M4</accession>
<evidence type="ECO:0000256" key="1">
    <source>
        <dbReference type="ARBA" id="ARBA00022801"/>
    </source>
</evidence>
<evidence type="ECO:0000313" key="3">
    <source>
        <dbReference type="EMBL" id="CAA9269184.1"/>
    </source>
</evidence>
<organism evidence="3">
    <name type="scientific">uncultured Blastococcus sp</name>
    <dbReference type="NCBI Taxonomy" id="217144"/>
    <lineage>
        <taxon>Bacteria</taxon>
        <taxon>Bacillati</taxon>
        <taxon>Actinomycetota</taxon>
        <taxon>Actinomycetes</taxon>
        <taxon>Geodermatophilales</taxon>
        <taxon>Geodermatophilaceae</taxon>
        <taxon>Blastococcus</taxon>
        <taxon>environmental samples</taxon>
    </lineage>
</organism>
<keyword evidence="1" id="KW-0378">Hydrolase</keyword>
<protein>
    <submittedName>
        <fullName evidence="3">Putative secreted protein</fullName>
    </submittedName>
</protein>
<dbReference type="SUPFAM" id="SSF63817">
    <property type="entry name" value="Sortase"/>
    <property type="match status" value="1"/>
</dbReference>
<dbReference type="EMBL" id="CADCTN010000214">
    <property type="protein sequence ID" value="CAA9269184.1"/>
    <property type="molecule type" value="Genomic_DNA"/>
</dbReference>